<dbReference type="Proteomes" id="UP000716291">
    <property type="component" value="Unassembled WGS sequence"/>
</dbReference>
<sequence>MSKVSITLPKLAPNTKPFANALKVTIASQVKGIKATEVPGDLVSLVVSNEVSLTDANAAVKYIFNATHFDAASDDSLLQSVVIEKEESIISPFIVKRRLDQAFQTVEELVSKYSKLFAKVNVHKNFL</sequence>
<accession>A0A9P6X9M5</accession>
<reference evidence="1" key="1">
    <citation type="journal article" date="2020" name="Microb. Genom.">
        <title>Genetic diversity of clinical and environmental Mucorales isolates obtained from an investigation of mucormycosis cases among solid organ transplant recipients.</title>
        <authorList>
            <person name="Nguyen M.H."/>
            <person name="Kaul D."/>
            <person name="Muto C."/>
            <person name="Cheng S.J."/>
            <person name="Richter R.A."/>
            <person name="Bruno V.M."/>
            <person name="Liu G."/>
            <person name="Beyhan S."/>
            <person name="Sundermann A.J."/>
            <person name="Mounaud S."/>
            <person name="Pasculle A.W."/>
            <person name="Nierman W.C."/>
            <person name="Driscoll E."/>
            <person name="Cumbie R."/>
            <person name="Clancy C.J."/>
            <person name="Dupont C.L."/>
        </authorList>
    </citation>
    <scope>NUCLEOTIDE SEQUENCE</scope>
    <source>
        <strain evidence="1">GL11</strain>
    </source>
</reference>
<dbReference type="AlphaFoldDB" id="A0A9P6X9M5"/>
<evidence type="ECO:0000313" key="1">
    <source>
        <dbReference type="EMBL" id="KAG1308568.1"/>
    </source>
</evidence>
<protein>
    <submittedName>
        <fullName evidence="1">Uncharacterized protein</fullName>
    </submittedName>
</protein>
<evidence type="ECO:0000313" key="2">
    <source>
        <dbReference type="Proteomes" id="UP000716291"/>
    </source>
</evidence>
<proteinExistence type="predicted"/>
<gene>
    <name evidence="1" type="ORF">G6F64_005953</name>
</gene>
<dbReference type="EMBL" id="JAANQT010000762">
    <property type="protein sequence ID" value="KAG1308568.1"/>
    <property type="molecule type" value="Genomic_DNA"/>
</dbReference>
<organism evidence="1 2">
    <name type="scientific">Rhizopus oryzae</name>
    <name type="common">Mucormycosis agent</name>
    <name type="synonym">Rhizopus arrhizus var. delemar</name>
    <dbReference type="NCBI Taxonomy" id="64495"/>
    <lineage>
        <taxon>Eukaryota</taxon>
        <taxon>Fungi</taxon>
        <taxon>Fungi incertae sedis</taxon>
        <taxon>Mucoromycota</taxon>
        <taxon>Mucoromycotina</taxon>
        <taxon>Mucoromycetes</taxon>
        <taxon>Mucorales</taxon>
        <taxon>Mucorineae</taxon>
        <taxon>Rhizopodaceae</taxon>
        <taxon>Rhizopus</taxon>
    </lineage>
</organism>
<keyword evidence="2" id="KW-1185">Reference proteome</keyword>
<name>A0A9P6X9M5_RHIOR</name>
<comment type="caution">
    <text evidence="1">The sequence shown here is derived from an EMBL/GenBank/DDBJ whole genome shotgun (WGS) entry which is preliminary data.</text>
</comment>